<reference evidence="2" key="2">
    <citation type="submission" date="2015-01" db="EMBL/GenBank/DDBJ databases">
        <title>Evolutionary Origins and Diversification of the Mycorrhizal Mutualists.</title>
        <authorList>
            <consortium name="DOE Joint Genome Institute"/>
            <consortium name="Mycorrhizal Genomics Consortium"/>
            <person name="Kohler A."/>
            <person name="Kuo A."/>
            <person name="Nagy L.G."/>
            <person name="Floudas D."/>
            <person name="Copeland A."/>
            <person name="Barry K.W."/>
            <person name="Cichocki N."/>
            <person name="Veneault-Fourrey C."/>
            <person name="LaButti K."/>
            <person name="Lindquist E.A."/>
            <person name="Lipzen A."/>
            <person name="Lundell T."/>
            <person name="Morin E."/>
            <person name="Murat C."/>
            <person name="Riley R."/>
            <person name="Ohm R."/>
            <person name="Sun H."/>
            <person name="Tunlid A."/>
            <person name="Henrissat B."/>
            <person name="Grigoriev I.V."/>
            <person name="Hibbett D.S."/>
            <person name="Martin F."/>
        </authorList>
    </citation>
    <scope>NUCLEOTIDE SEQUENCE [LARGE SCALE GENOMIC DNA]</scope>
    <source>
        <strain evidence="2">Zn</strain>
    </source>
</reference>
<dbReference type="InParanoid" id="A0A0C3H0Y4"/>
<dbReference type="Proteomes" id="UP000054321">
    <property type="component" value="Unassembled WGS sequence"/>
</dbReference>
<evidence type="ECO:0000313" key="2">
    <source>
        <dbReference type="Proteomes" id="UP000054321"/>
    </source>
</evidence>
<name>A0A0C3H0Y4_OIDMZ</name>
<sequence>MPSSMKQEHQPNIQAEDTIAGGATMYPVFCIASIPLNILDEFIEESYKGLLDMDVGDPGVSPCILTTTDLDSITHGSRKPMRAFESPFFGKSDDEIRAWMREHEHPNFAQLTFTILDEHTIKNKTCRVGYTGGDDRMLITDFYAHLYIRVPIEMVTLSWDEEEYVGTGKVFNRKYIENGLKEV</sequence>
<gene>
    <name evidence="1" type="ORF">OIDMADRAFT_170839</name>
</gene>
<protein>
    <submittedName>
        <fullName evidence="1">Uncharacterized protein</fullName>
    </submittedName>
</protein>
<dbReference type="AlphaFoldDB" id="A0A0C3H0Y4"/>
<keyword evidence="2" id="KW-1185">Reference proteome</keyword>
<dbReference type="EMBL" id="KN832885">
    <property type="protein sequence ID" value="KIM96136.1"/>
    <property type="molecule type" value="Genomic_DNA"/>
</dbReference>
<dbReference type="HOGENOM" id="CLU_096896_1_0_1"/>
<proteinExistence type="predicted"/>
<dbReference type="OrthoDB" id="4483229at2759"/>
<accession>A0A0C3H0Y4</accession>
<evidence type="ECO:0000313" key="1">
    <source>
        <dbReference type="EMBL" id="KIM96136.1"/>
    </source>
</evidence>
<dbReference type="STRING" id="913774.A0A0C3H0Y4"/>
<reference evidence="1 2" key="1">
    <citation type="submission" date="2014-04" db="EMBL/GenBank/DDBJ databases">
        <authorList>
            <consortium name="DOE Joint Genome Institute"/>
            <person name="Kuo A."/>
            <person name="Martino E."/>
            <person name="Perotto S."/>
            <person name="Kohler A."/>
            <person name="Nagy L.G."/>
            <person name="Floudas D."/>
            <person name="Copeland A."/>
            <person name="Barry K.W."/>
            <person name="Cichocki N."/>
            <person name="Veneault-Fourrey C."/>
            <person name="LaButti K."/>
            <person name="Lindquist E.A."/>
            <person name="Lipzen A."/>
            <person name="Lundell T."/>
            <person name="Morin E."/>
            <person name="Murat C."/>
            <person name="Sun H."/>
            <person name="Tunlid A."/>
            <person name="Henrissat B."/>
            <person name="Grigoriev I.V."/>
            <person name="Hibbett D.S."/>
            <person name="Martin F."/>
            <person name="Nordberg H.P."/>
            <person name="Cantor M.N."/>
            <person name="Hua S.X."/>
        </authorList>
    </citation>
    <scope>NUCLEOTIDE SEQUENCE [LARGE SCALE GENOMIC DNA]</scope>
    <source>
        <strain evidence="1 2">Zn</strain>
    </source>
</reference>
<organism evidence="1 2">
    <name type="scientific">Oidiodendron maius (strain Zn)</name>
    <dbReference type="NCBI Taxonomy" id="913774"/>
    <lineage>
        <taxon>Eukaryota</taxon>
        <taxon>Fungi</taxon>
        <taxon>Dikarya</taxon>
        <taxon>Ascomycota</taxon>
        <taxon>Pezizomycotina</taxon>
        <taxon>Leotiomycetes</taxon>
        <taxon>Leotiomycetes incertae sedis</taxon>
        <taxon>Myxotrichaceae</taxon>
        <taxon>Oidiodendron</taxon>
    </lineage>
</organism>